<dbReference type="Gene3D" id="1.20.120.450">
    <property type="entry name" value="dinb family like domain"/>
    <property type="match status" value="1"/>
</dbReference>
<dbReference type="InterPro" id="IPR012550">
    <property type="entry name" value="DUF1706"/>
</dbReference>
<proteinExistence type="predicted"/>
<comment type="caution">
    <text evidence="1">The sequence shown here is derived from an EMBL/GenBank/DDBJ whole genome shotgun (WGS) entry which is preliminary data.</text>
</comment>
<evidence type="ECO:0000313" key="3">
    <source>
        <dbReference type="Proteomes" id="UP000561617"/>
    </source>
</evidence>
<evidence type="ECO:0000313" key="2">
    <source>
        <dbReference type="EMBL" id="MBC1509800.1"/>
    </source>
</evidence>
<name>A0A7X0X5Z4_9LIST</name>
<dbReference type="Proteomes" id="UP000561617">
    <property type="component" value="Unassembled WGS sequence"/>
</dbReference>
<dbReference type="EMBL" id="JAASTW010000004">
    <property type="protein sequence ID" value="MBC1488205.1"/>
    <property type="molecule type" value="Genomic_DNA"/>
</dbReference>
<dbReference type="PIRSF" id="PIRSF031551">
    <property type="entry name" value="DUF1706"/>
    <property type="match status" value="1"/>
</dbReference>
<sequence length="169" mass="19754">MARPTNKGELIKLSAENYKKLNDLIDAIPVEKQMQPFPFEDRDKNIRDVIIHLHEWHKMMLEWYKVGMSGGKPITPAEGYTWKTTPELNRAIWEKYQTTSLAEARKLLDETHKIEMDIIEGHSNEELFTKKYFKWTSTTSLGAYFISSTSSHYDWAIKKIKKFKKAAGI</sequence>
<organism evidence="1 3">
    <name type="scientific">Listeria immobilis</name>
    <dbReference type="NCBI Taxonomy" id="2713502"/>
    <lineage>
        <taxon>Bacteria</taxon>
        <taxon>Bacillati</taxon>
        <taxon>Bacillota</taxon>
        <taxon>Bacilli</taxon>
        <taxon>Bacillales</taxon>
        <taxon>Listeriaceae</taxon>
        <taxon>Listeria</taxon>
    </lineage>
</organism>
<dbReference type="PANTHER" id="PTHR40658:SF4">
    <property type="entry name" value="HYPOTHETICAL CYTOSOLIC PROTEIN"/>
    <property type="match status" value="1"/>
</dbReference>
<dbReference type="SUPFAM" id="SSF109854">
    <property type="entry name" value="DinB/YfiT-like putative metalloenzymes"/>
    <property type="match status" value="1"/>
</dbReference>
<reference evidence="3 4" key="1">
    <citation type="submission" date="2020-03" db="EMBL/GenBank/DDBJ databases">
        <title>Soil Listeria distribution.</title>
        <authorList>
            <person name="Liao J."/>
            <person name="Wiedmann M."/>
        </authorList>
    </citation>
    <scope>NUCLEOTIDE SEQUENCE [LARGE SCALE GENOMIC DNA]</scope>
    <source>
        <strain evidence="2 4">FSL L7-1515</strain>
        <strain evidence="1 3">FSL L7-1554</strain>
    </source>
</reference>
<protein>
    <submittedName>
        <fullName evidence="1">ClbS/DfsB family four-helix bundle protein</fullName>
    </submittedName>
</protein>
<keyword evidence="4" id="KW-1185">Reference proteome</keyword>
<dbReference type="PANTHER" id="PTHR40658">
    <property type="match status" value="1"/>
</dbReference>
<dbReference type="Pfam" id="PF08020">
    <property type="entry name" value="DUF1706"/>
    <property type="match status" value="1"/>
</dbReference>
<gene>
    <name evidence="1" type="ORF">HCJ38_04150</name>
    <name evidence="2" type="ORF">HCJ59_07840</name>
</gene>
<dbReference type="Proteomes" id="UP000587800">
    <property type="component" value="Unassembled WGS sequence"/>
</dbReference>
<evidence type="ECO:0000313" key="1">
    <source>
        <dbReference type="EMBL" id="MBC1488205.1"/>
    </source>
</evidence>
<dbReference type="EMBL" id="JAASUB010000008">
    <property type="protein sequence ID" value="MBC1509800.1"/>
    <property type="molecule type" value="Genomic_DNA"/>
</dbReference>
<dbReference type="AlphaFoldDB" id="A0A7X0X5Z4"/>
<dbReference type="RefSeq" id="WP_185345569.1">
    <property type="nucleotide sequence ID" value="NZ_JAASTV010000004.1"/>
</dbReference>
<evidence type="ECO:0000313" key="4">
    <source>
        <dbReference type="Proteomes" id="UP000587800"/>
    </source>
</evidence>
<accession>A0A7X0X5Z4</accession>
<dbReference type="InterPro" id="IPR034660">
    <property type="entry name" value="DinB/YfiT-like"/>
</dbReference>